<keyword evidence="3" id="KW-1185">Reference proteome</keyword>
<dbReference type="InterPro" id="IPR036061">
    <property type="entry name" value="CheW-like_dom_sf"/>
</dbReference>
<proteinExistence type="predicted"/>
<dbReference type="RefSeq" id="WP_190402699.1">
    <property type="nucleotide sequence ID" value="NZ_JACJQB010000009.1"/>
</dbReference>
<feature type="domain" description="CheW-like" evidence="1">
    <location>
        <begin position="22"/>
        <end position="165"/>
    </location>
</feature>
<protein>
    <submittedName>
        <fullName evidence="2">Chemotaxis protein CheW</fullName>
    </submittedName>
</protein>
<dbReference type="EMBL" id="JACJQB010000009">
    <property type="protein sequence ID" value="MBD2187829.1"/>
    <property type="molecule type" value="Genomic_DNA"/>
</dbReference>
<sequence>MPAISSLRSQRLSASRPDIAQQYVAFRLRLGWFVLPIESIYRAIPLTKHIPKLTLSGQPVTVIDLGKLLFGQVKVNTTEIPQLVVNKAVVSSKPSLIVASSQTKGVIGILSNSQPALQRIAQDQLVPLPQTYSQQWKVDFITSMTLPTDDRPSLFAIDCDRLIERIKQSK</sequence>
<dbReference type="SUPFAM" id="SSF50341">
    <property type="entry name" value="CheW-like"/>
    <property type="match status" value="1"/>
</dbReference>
<evidence type="ECO:0000313" key="2">
    <source>
        <dbReference type="EMBL" id="MBD2187829.1"/>
    </source>
</evidence>
<gene>
    <name evidence="2" type="ORF">H6F41_06705</name>
</gene>
<comment type="caution">
    <text evidence="2">The sequence shown here is derived from an EMBL/GenBank/DDBJ whole genome shotgun (WGS) entry which is preliminary data.</text>
</comment>
<evidence type="ECO:0000259" key="1">
    <source>
        <dbReference type="Pfam" id="PF01584"/>
    </source>
</evidence>
<accession>A0ABR7ZVG9</accession>
<dbReference type="Pfam" id="PF01584">
    <property type="entry name" value="CheW"/>
    <property type="match status" value="1"/>
</dbReference>
<dbReference type="InterPro" id="IPR002545">
    <property type="entry name" value="CheW-lke_dom"/>
</dbReference>
<dbReference type="Proteomes" id="UP000642094">
    <property type="component" value="Unassembled WGS sequence"/>
</dbReference>
<organism evidence="2 3">
    <name type="scientific">Pseudanabaena mucicola FACHB-723</name>
    <dbReference type="NCBI Taxonomy" id="2692860"/>
    <lineage>
        <taxon>Bacteria</taxon>
        <taxon>Bacillati</taxon>
        <taxon>Cyanobacteriota</taxon>
        <taxon>Cyanophyceae</taxon>
        <taxon>Pseudanabaenales</taxon>
        <taxon>Pseudanabaenaceae</taxon>
        <taxon>Pseudanabaena</taxon>
    </lineage>
</organism>
<name>A0ABR7ZVG9_9CYAN</name>
<evidence type="ECO:0000313" key="3">
    <source>
        <dbReference type="Proteomes" id="UP000642094"/>
    </source>
</evidence>
<reference evidence="2 3" key="1">
    <citation type="journal article" date="2020" name="ISME J.">
        <title>Comparative genomics reveals insights into cyanobacterial evolution and habitat adaptation.</title>
        <authorList>
            <person name="Chen M.Y."/>
            <person name="Teng W.K."/>
            <person name="Zhao L."/>
            <person name="Hu C.X."/>
            <person name="Zhou Y.K."/>
            <person name="Han B.P."/>
            <person name="Song L.R."/>
            <person name="Shu W.S."/>
        </authorList>
    </citation>
    <scope>NUCLEOTIDE SEQUENCE [LARGE SCALE GENOMIC DNA]</scope>
    <source>
        <strain evidence="2 3">FACHB-723</strain>
    </source>
</reference>